<dbReference type="OrthoDB" id="676979at2759"/>
<feature type="compositionally biased region" description="Polar residues" evidence="1">
    <location>
        <begin position="82"/>
        <end position="104"/>
    </location>
</feature>
<keyword evidence="3" id="KW-1185">Reference proteome</keyword>
<evidence type="ECO:0000313" key="2">
    <source>
        <dbReference type="EMBL" id="ORX34608.1"/>
    </source>
</evidence>
<dbReference type="EMBL" id="MCFG01000982">
    <property type="protein sequence ID" value="ORX34608.1"/>
    <property type="molecule type" value="Genomic_DNA"/>
</dbReference>
<comment type="caution">
    <text evidence="2">The sequence shown here is derived from an EMBL/GenBank/DDBJ whole genome shotgun (WGS) entry which is preliminary data.</text>
</comment>
<gene>
    <name evidence="2" type="ORF">BCR32DRAFT_252084</name>
</gene>
<accession>A0A1Y1U9A1</accession>
<sequence>KYKAYKFGKIPNEIGTLVNLEVLDFSDSNRLDGAIPQSICNLKQLKNYIKLIMIIILIKITNVTVDDLKIEEIKDGNDRENLSFSKSSDNSINDKTPSPKRINQQNMNITPIKPTSILNSQEVQKVVRKNLFHLMQYLTLKLFQDCLQQEKYQN</sequence>
<evidence type="ECO:0000256" key="1">
    <source>
        <dbReference type="SAM" id="MobiDB-lite"/>
    </source>
</evidence>
<proteinExistence type="predicted"/>
<dbReference type="InterPro" id="IPR032675">
    <property type="entry name" value="LRR_dom_sf"/>
</dbReference>
<evidence type="ECO:0008006" key="4">
    <source>
        <dbReference type="Google" id="ProtNLM"/>
    </source>
</evidence>
<organism evidence="2 3">
    <name type="scientific">Anaeromyces robustus</name>
    <dbReference type="NCBI Taxonomy" id="1754192"/>
    <lineage>
        <taxon>Eukaryota</taxon>
        <taxon>Fungi</taxon>
        <taxon>Fungi incertae sedis</taxon>
        <taxon>Chytridiomycota</taxon>
        <taxon>Chytridiomycota incertae sedis</taxon>
        <taxon>Neocallimastigomycetes</taxon>
        <taxon>Neocallimastigales</taxon>
        <taxon>Neocallimastigaceae</taxon>
        <taxon>Anaeromyces</taxon>
    </lineage>
</organism>
<feature type="region of interest" description="Disordered" evidence="1">
    <location>
        <begin position="79"/>
        <end position="104"/>
    </location>
</feature>
<dbReference type="SUPFAM" id="SSF52058">
    <property type="entry name" value="L domain-like"/>
    <property type="match status" value="1"/>
</dbReference>
<reference evidence="2 3" key="2">
    <citation type="submission" date="2016-08" db="EMBL/GenBank/DDBJ databases">
        <title>Pervasive Adenine N6-methylation of Active Genes in Fungi.</title>
        <authorList>
            <consortium name="DOE Joint Genome Institute"/>
            <person name="Mondo S.J."/>
            <person name="Dannebaum R.O."/>
            <person name="Kuo R.C."/>
            <person name="Labutti K."/>
            <person name="Haridas S."/>
            <person name="Kuo A."/>
            <person name="Salamov A."/>
            <person name="Ahrendt S.R."/>
            <person name="Lipzen A."/>
            <person name="Sullivan W."/>
            <person name="Andreopoulos W.B."/>
            <person name="Clum A."/>
            <person name="Lindquist E."/>
            <person name="Daum C."/>
            <person name="Ramamoorthy G.K."/>
            <person name="Gryganskyi A."/>
            <person name="Culley D."/>
            <person name="Magnuson J.K."/>
            <person name="James T.Y."/>
            <person name="O'Malley M.A."/>
            <person name="Stajich J.E."/>
            <person name="Spatafora J.W."/>
            <person name="Visel A."/>
            <person name="Grigoriev I.V."/>
        </authorList>
    </citation>
    <scope>NUCLEOTIDE SEQUENCE [LARGE SCALE GENOMIC DNA]</scope>
    <source>
        <strain evidence="2 3">S4</strain>
    </source>
</reference>
<dbReference type="Gene3D" id="3.80.10.10">
    <property type="entry name" value="Ribonuclease Inhibitor"/>
    <property type="match status" value="1"/>
</dbReference>
<dbReference type="Proteomes" id="UP000193944">
    <property type="component" value="Unassembled WGS sequence"/>
</dbReference>
<reference evidence="2 3" key="1">
    <citation type="submission" date="2016-08" db="EMBL/GenBank/DDBJ databases">
        <title>A Parts List for Fungal Cellulosomes Revealed by Comparative Genomics.</title>
        <authorList>
            <consortium name="DOE Joint Genome Institute"/>
            <person name="Haitjema C.H."/>
            <person name="Gilmore S.P."/>
            <person name="Henske J.K."/>
            <person name="Solomon K.V."/>
            <person name="De Groot R."/>
            <person name="Kuo A."/>
            <person name="Mondo S.J."/>
            <person name="Salamov A.A."/>
            <person name="Labutti K."/>
            <person name="Zhao Z."/>
            <person name="Chiniquy J."/>
            <person name="Barry K."/>
            <person name="Brewer H.M."/>
            <person name="Purvine S.O."/>
            <person name="Wright A.T."/>
            <person name="Boxma B."/>
            <person name="Van Alen T."/>
            <person name="Hackstein J.H."/>
            <person name="Baker S.E."/>
            <person name="Grigoriev I.V."/>
            <person name="O'Malley M.A."/>
        </authorList>
    </citation>
    <scope>NUCLEOTIDE SEQUENCE [LARGE SCALE GENOMIC DNA]</scope>
    <source>
        <strain evidence="2 3">S4</strain>
    </source>
</reference>
<evidence type="ECO:0000313" key="3">
    <source>
        <dbReference type="Proteomes" id="UP000193944"/>
    </source>
</evidence>
<dbReference type="AlphaFoldDB" id="A0A1Y1U9A1"/>
<feature type="non-terminal residue" evidence="2">
    <location>
        <position position="1"/>
    </location>
</feature>
<name>A0A1Y1U9A1_9FUNG</name>
<protein>
    <recommendedName>
        <fullName evidence="4">L domain-like protein</fullName>
    </recommendedName>
</protein>